<name>A0AAD5MJX4_PARTN</name>
<evidence type="ECO:0000313" key="1">
    <source>
        <dbReference type="EMBL" id="KAJ1357483.1"/>
    </source>
</evidence>
<dbReference type="Proteomes" id="UP001196413">
    <property type="component" value="Unassembled WGS sequence"/>
</dbReference>
<sequence length="225" mass="26149">MKESALVLRAYGKPYPIDSTVSRLFACQYKTPLLGRRNIHRLVPSATQSLSLFTHYISVHSFRVRSLISKLTSPTAYYHNPWAKTPARSSPWRAHHRVGRGDITLSCQWLISHLLLYMIPPRVEHIDAKTREIYGAADRLKWHGDKIVRQLPTLYFRLVFGRANITTKDKYLPIMEDAQRPLLEILELTERFHDNCRHLTNIKTISRCAETIHQLSKNGQEDSDY</sequence>
<gene>
    <name evidence="1" type="ORF">KIN20_015644</name>
</gene>
<organism evidence="1 2">
    <name type="scientific">Parelaphostrongylus tenuis</name>
    <name type="common">Meningeal worm</name>
    <dbReference type="NCBI Taxonomy" id="148309"/>
    <lineage>
        <taxon>Eukaryota</taxon>
        <taxon>Metazoa</taxon>
        <taxon>Ecdysozoa</taxon>
        <taxon>Nematoda</taxon>
        <taxon>Chromadorea</taxon>
        <taxon>Rhabditida</taxon>
        <taxon>Rhabditina</taxon>
        <taxon>Rhabditomorpha</taxon>
        <taxon>Strongyloidea</taxon>
        <taxon>Metastrongylidae</taxon>
        <taxon>Parelaphostrongylus</taxon>
    </lineage>
</organism>
<accession>A0AAD5MJX4</accession>
<proteinExistence type="predicted"/>
<dbReference type="AlphaFoldDB" id="A0AAD5MJX4"/>
<keyword evidence="2" id="KW-1185">Reference proteome</keyword>
<dbReference type="EMBL" id="JAHQIW010003152">
    <property type="protein sequence ID" value="KAJ1357483.1"/>
    <property type="molecule type" value="Genomic_DNA"/>
</dbReference>
<comment type="caution">
    <text evidence="1">The sequence shown here is derived from an EMBL/GenBank/DDBJ whole genome shotgun (WGS) entry which is preliminary data.</text>
</comment>
<evidence type="ECO:0000313" key="2">
    <source>
        <dbReference type="Proteomes" id="UP001196413"/>
    </source>
</evidence>
<protein>
    <submittedName>
        <fullName evidence="1">Uncharacterized protein</fullName>
    </submittedName>
</protein>
<reference evidence="1" key="1">
    <citation type="submission" date="2021-06" db="EMBL/GenBank/DDBJ databases">
        <title>Parelaphostrongylus tenuis whole genome reference sequence.</title>
        <authorList>
            <person name="Garwood T.J."/>
            <person name="Larsen P.A."/>
            <person name="Fountain-Jones N.M."/>
            <person name="Garbe J.R."/>
            <person name="Macchietto M.G."/>
            <person name="Kania S.A."/>
            <person name="Gerhold R.W."/>
            <person name="Richards J.E."/>
            <person name="Wolf T.M."/>
        </authorList>
    </citation>
    <scope>NUCLEOTIDE SEQUENCE</scope>
    <source>
        <strain evidence="1">MNPRO001-30</strain>
        <tissue evidence="1">Meninges</tissue>
    </source>
</reference>